<proteinExistence type="predicted"/>
<feature type="compositionally biased region" description="Low complexity" evidence="1">
    <location>
        <begin position="135"/>
        <end position="148"/>
    </location>
</feature>
<dbReference type="EMBL" id="FQVN01000001">
    <property type="protein sequence ID" value="SHE65005.1"/>
    <property type="molecule type" value="Genomic_DNA"/>
</dbReference>
<dbReference type="Proteomes" id="UP000184501">
    <property type="component" value="Unassembled WGS sequence"/>
</dbReference>
<organism evidence="2 3">
    <name type="scientific">Streptoalloteichus hindustanus</name>
    <dbReference type="NCBI Taxonomy" id="2017"/>
    <lineage>
        <taxon>Bacteria</taxon>
        <taxon>Bacillati</taxon>
        <taxon>Actinomycetota</taxon>
        <taxon>Actinomycetes</taxon>
        <taxon>Pseudonocardiales</taxon>
        <taxon>Pseudonocardiaceae</taxon>
        <taxon>Streptoalloteichus</taxon>
    </lineage>
</organism>
<evidence type="ECO:0000313" key="3">
    <source>
        <dbReference type="Proteomes" id="UP000184501"/>
    </source>
</evidence>
<sequence>MGQVLRNAVWERLDMLTELANRADAPSLLSVARSELPRLTRGWRAVLAAHEPDERGNCPECSTRWRQQKAPCAVWQAAYEHLVAGGLAPRPARHHRETRRDAADAEVAAPPGARPPVTRSVHAPAPGPHRRAAHPNHAAPAGRLGPVR</sequence>
<feature type="region of interest" description="Disordered" evidence="1">
    <location>
        <begin position="89"/>
        <end position="148"/>
    </location>
</feature>
<name>A0A1M4V7Q6_STRHI</name>
<evidence type="ECO:0000256" key="1">
    <source>
        <dbReference type="SAM" id="MobiDB-lite"/>
    </source>
</evidence>
<reference evidence="2 3" key="1">
    <citation type="submission" date="2016-11" db="EMBL/GenBank/DDBJ databases">
        <authorList>
            <person name="Jaros S."/>
            <person name="Januszkiewicz K."/>
            <person name="Wedrychowicz H."/>
        </authorList>
    </citation>
    <scope>NUCLEOTIDE SEQUENCE [LARGE SCALE GENOMIC DNA]</scope>
    <source>
        <strain evidence="2 3">DSM 44523</strain>
    </source>
</reference>
<protein>
    <submittedName>
        <fullName evidence="2">Uncharacterized protein</fullName>
    </submittedName>
</protein>
<gene>
    <name evidence="2" type="ORF">SAMN05444320_101672</name>
</gene>
<dbReference type="AlphaFoldDB" id="A0A1M4V7Q6"/>
<accession>A0A1M4V7Q6</accession>
<keyword evidence="3" id="KW-1185">Reference proteome</keyword>
<evidence type="ECO:0000313" key="2">
    <source>
        <dbReference type="EMBL" id="SHE65005.1"/>
    </source>
</evidence>